<dbReference type="Proteomes" id="UP000765509">
    <property type="component" value="Unassembled WGS sequence"/>
</dbReference>
<evidence type="ECO:0000256" key="1">
    <source>
        <dbReference type="SAM" id="MobiDB-lite"/>
    </source>
</evidence>
<reference evidence="2" key="1">
    <citation type="submission" date="2021-03" db="EMBL/GenBank/DDBJ databases">
        <title>Draft genome sequence of rust myrtle Austropuccinia psidii MF-1, a brazilian biotype.</title>
        <authorList>
            <person name="Quecine M.C."/>
            <person name="Pachon D.M.R."/>
            <person name="Bonatelli M.L."/>
            <person name="Correr F.H."/>
            <person name="Franceschini L.M."/>
            <person name="Leite T.F."/>
            <person name="Margarido G.R.A."/>
            <person name="Almeida C.A."/>
            <person name="Ferrarezi J.A."/>
            <person name="Labate C.A."/>
        </authorList>
    </citation>
    <scope>NUCLEOTIDE SEQUENCE</scope>
    <source>
        <strain evidence="2">MF-1</strain>
    </source>
</reference>
<protein>
    <submittedName>
        <fullName evidence="2">Uncharacterized protein</fullName>
    </submittedName>
</protein>
<gene>
    <name evidence="2" type="ORF">O181_018366</name>
</gene>
<feature type="region of interest" description="Disordered" evidence="1">
    <location>
        <begin position="95"/>
        <end position="118"/>
    </location>
</feature>
<dbReference type="OrthoDB" id="2506005at2759"/>
<comment type="caution">
    <text evidence="2">The sequence shown here is derived from an EMBL/GenBank/DDBJ whole genome shotgun (WGS) entry which is preliminary data.</text>
</comment>
<keyword evidence="3" id="KW-1185">Reference proteome</keyword>
<name>A0A9Q3C566_9BASI</name>
<sequence>MILGKLCNHSSMYHLADSLAMSTEATENPSNTLNQLQNYSRNLESKHKTIKDEQISTALISSSSNHPSCLVYYCANGVHNPLNTSHKPNQCYIKFPRLRPKKRNEKENQSNSSPSTHH</sequence>
<organism evidence="2 3">
    <name type="scientific">Austropuccinia psidii MF-1</name>
    <dbReference type="NCBI Taxonomy" id="1389203"/>
    <lineage>
        <taxon>Eukaryota</taxon>
        <taxon>Fungi</taxon>
        <taxon>Dikarya</taxon>
        <taxon>Basidiomycota</taxon>
        <taxon>Pucciniomycotina</taxon>
        <taxon>Pucciniomycetes</taxon>
        <taxon>Pucciniales</taxon>
        <taxon>Sphaerophragmiaceae</taxon>
        <taxon>Austropuccinia</taxon>
    </lineage>
</organism>
<dbReference type="EMBL" id="AVOT02005264">
    <property type="protein sequence ID" value="MBW0478651.1"/>
    <property type="molecule type" value="Genomic_DNA"/>
</dbReference>
<feature type="compositionally biased region" description="Polar residues" evidence="1">
    <location>
        <begin position="109"/>
        <end position="118"/>
    </location>
</feature>
<evidence type="ECO:0000313" key="2">
    <source>
        <dbReference type="EMBL" id="MBW0478651.1"/>
    </source>
</evidence>
<proteinExistence type="predicted"/>
<dbReference type="AlphaFoldDB" id="A0A9Q3C566"/>
<evidence type="ECO:0000313" key="3">
    <source>
        <dbReference type="Proteomes" id="UP000765509"/>
    </source>
</evidence>
<accession>A0A9Q3C566</accession>